<organism evidence="1 2">
    <name type="scientific">Hypocrea atroviridis (strain ATCC 20476 / IMI 206040)</name>
    <name type="common">Trichoderma atroviride</name>
    <dbReference type="NCBI Taxonomy" id="452589"/>
    <lineage>
        <taxon>Eukaryota</taxon>
        <taxon>Fungi</taxon>
        <taxon>Dikarya</taxon>
        <taxon>Ascomycota</taxon>
        <taxon>Pezizomycotina</taxon>
        <taxon>Sordariomycetes</taxon>
        <taxon>Hypocreomycetidae</taxon>
        <taxon>Hypocreales</taxon>
        <taxon>Hypocreaceae</taxon>
        <taxon>Trichoderma</taxon>
    </lineage>
</organism>
<sequence>MSYKISLPISSFLLFLSFQSSVFIPRFHFLSTMFFQPFDPLHPRNIAVNFSPSLHPIHNTSPSLFLSLSLHPSSIPFVLFCSQQVERSNRALLWNIDSLNSLSSDTTRDWTTTTNQPNLPASTIYICVIHLSTTWLREASNTAPRSIHGSVPLFSSCLSAQTTDALFDSHHVIAMPRLPLSSYHPPGFGAQGDRFPRTSWMNNRTEGYSWGTEWSEGTSRESCVEQSVAKLGDYKQPNRGPNYVVVPS</sequence>
<evidence type="ECO:0000313" key="2">
    <source>
        <dbReference type="Proteomes" id="UP000005426"/>
    </source>
</evidence>
<name>G9P274_HYPAI</name>
<comment type="caution">
    <text evidence="1">The sequence shown here is derived from an EMBL/GenBank/DDBJ whole genome shotgun (WGS) entry which is preliminary data.</text>
</comment>
<accession>G9P274</accession>
<proteinExistence type="predicted"/>
<keyword evidence="2" id="KW-1185">Reference proteome</keyword>
<gene>
    <name evidence="1" type="ORF">TRIATDRAFT_85742</name>
</gene>
<protein>
    <submittedName>
        <fullName evidence="1">Uncharacterized protein</fullName>
    </submittedName>
</protein>
<evidence type="ECO:0000313" key="1">
    <source>
        <dbReference type="EMBL" id="EHK43446.1"/>
    </source>
</evidence>
<reference evidence="1 2" key="1">
    <citation type="journal article" date="2011" name="Genome Biol.">
        <title>Comparative genome sequence analysis underscores mycoparasitism as the ancestral life style of Trichoderma.</title>
        <authorList>
            <person name="Kubicek C.P."/>
            <person name="Herrera-Estrella A."/>
            <person name="Seidl-Seiboth V."/>
            <person name="Martinez D.A."/>
            <person name="Druzhinina I.S."/>
            <person name="Thon M."/>
            <person name="Zeilinger S."/>
            <person name="Casas-Flores S."/>
            <person name="Horwitz B.A."/>
            <person name="Mukherjee P.K."/>
            <person name="Mukherjee M."/>
            <person name="Kredics L."/>
            <person name="Alcaraz L.D."/>
            <person name="Aerts A."/>
            <person name="Antal Z."/>
            <person name="Atanasova L."/>
            <person name="Cervantes-Badillo M.G."/>
            <person name="Challacombe J."/>
            <person name="Chertkov O."/>
            <person name="McCluskey K."/>
            <person name="Coulpier F."/>
            <person name="Deshpande N."/>
            <person name="von Doehren H."/>
            <person name="Ebbole D.J."/>
            <person name="Esquivel-Naranjo E.U."/>
            <person name="Fekete E."/>
            <person name="Flipphi M."/>
            <person name="Glaser F."/>
            <person name="Gomez-Rodriguez E.Y."/>
            <person name="Gruber S."/>
            <person name="Han C."/>
            <person name="Henrissat B."/>
            <person name="Hermosa R."/>
            <person name="Hernandez-Onate M."/>
            <person name="Karaffa L."/>
            <person name="Kosti I."/>
            <person name="Le Crom S."/>
            <person name="Lindquist E."/>
            <person name="Lucas S."/>
            <person name="Luebeck M."/>
            <person name="Luebeck P.S."/>
            <person name="Margeot A."/>
            <person name="Metz B."/>
            <person name="Misra M."/>
            <person name="Nevalainen H."/>
            <person name="Omann M."/>
            <person name="Packer N."/>
            <person name="Perrone G."/>
            <person name="Uresti-Rivera E.E."/>
            <person name="Salamov A."/>
            <person name="Schmoll M."/>
            <person name="Seiboth B."/>
            <person name="Shapiro H."/>
            <person name="Sukno S."/>
            <person name="Tamayo-Ramos J.A."/>
            <person name="Tisch D."/>
            <person name="Wiest A."/>
            <person name="Wilkinson H.H."/>
            <person name="Zhang M."/>
            <person name="Coutinho P.M."/>
            <person name="Kenerley C.M."/>
            <person name="Monte E."/>
            <person name="Baker S.E."/>
            <person name="Grigoriev I.V."/>
        </authorList>
    </citation>
    <scope>NUCLEOTIDE SEQUENCE [LARGE SCALE GENOMIC DNA]</scope>
    <source>
        <strain evidence="2">ATCC 20476 / IMI 206040</strain>
    </source>
</reference>
<dbReference type="AlphaFoldDB" id="G9P274"/>
<dbReference type="Proteomes" id="UP000005426">
    <property type="component" value="Unassembled WGS sequence"/>
</dbReference>
<dbReference type="HOGENOM" id="CLU_1120294_0_0_1"/>
<dbReference type="EMBL" id="ABDG02000026">
    <property type="protein sequence ID" value="EHK43446.1"/>
    <property type="molecule type" value="Genomic_DNA"/>
</dbReference>